<dbReference type="Proteomes" id="UP000054018">
    <property type="component" value="Unassembled WGS sequence"/>
</dbReference>
<reference evidence="2" key="2">
    <citation type="submission" date="2015-01" db="EMBL/GenBank/DDBJ databases">
        <title>Evolutionary Origins and Diversification of the Mycorrhizal Mutualists.</title>
        <authorList>
            <consortium name="DOE Joint Genome Institute"/>
            <consortium name="Mycorrhizal Genomics Consortium"/>
            <person name="Kohler A."/>
            <person name="Kuo A."/>
            <person name="Nagy L.G."/>
            <person name="Floudas D."/>
            <person name="Copeland A."/>
            <person name="Barry K.W."/>
            <person name="Cichocki N."/>
            <person name="Veneault-Fourrey C."/>
            <person name="LaButti K."/>
            <person name="Lindquist E.A."/>
            <person name="Lipzen A."/>
            <person name="Lundell T."/>
            <person name="Morin E."/>
            <person name="Murat C."/>
            <person name="Riley R."/>
            <person name="Ohm R."/>
            <person name="Sun H."/>
            <person name="Tunlid A."/>
            <person name="Henrissat B."/>
            <person name="Grigoriev I.V."/>
            <person name="Hibbett D.S."/>
            <person name="Martin F."/>
        </authorList>
    </citation>
    <scope>NUCLEOTIDE SEQUENCE [LARGE SCALE GENOMIC DNA]</scope>
    <source>
        <strain evidence="2">441</strain>
    </source>
</reference>
<dbReference type="InterPro" id="IPR012337">
    <property type="entry name" value="RNaseH-like_sf"/>
</dbReference>
<name>A0A0C9ZAE5_9AGAM</name>
<dbReference type="OrthoDB" id="2790258at2759"/>
<feature type="non-terminal residue" evidence="1">
    <location>
        <position position="1"/>
    </location>
</feature>
<organism evidence="1 2">
    <name type="scientific">Pisolithus microcarpus 441</name>
    <dbReference type="NCBI Taxonomy" id="765257"/>
    <lineage>
        <taxon>Eukaryota</taxon>
        <taxon>Fungi</taxon>
        <taxon>Dikarya</taxon>
        <taxon>Basidiomycota</taxon>
        <taxon>Agaricomycotina</taxon>
        <taxon>Agaricomycetes</taxon>
        <taxon>Agaricomycetidae</taxon>
        <taxon>Boletales</taxon>
        <taxon>Sclerodermatineae</taxon>
        <taxon>Pisolithaceae</taxon>
        <taxon>Pisolithus</taxon>
    </lineage>
</organism>
<dbReference type="EMBL" id="KN833733">
    <property type="protein sequence ID" value="KIK22934.1"/>
    <property type="molecule type" value="Genomic_DNA"/>
</dbReference>
<reference evidence="1 2" key="1">
    <citation type="submission" date="2014-04" db="EMBL/GenBank/DDBJ databases">
        <authorList>
            <consortium name="DOE Joint Genome Institute"/>
            <person name="Kuo A."/>
            <person name="Kohler A."/>
            <person name="Costa M.D."/>
            <person name="Nagy L.G."/>
            <person name="Floudas D."/>
            <person name="Copeland A."/>
            <person name="Barry K.W."/>
            <person name="Cichocki N."/>
            <person name="Veneault-Fourrey C."/>
            <person name="LaButti K."/>
            <person name="Lindquist E.A."/>
            <person name="Lipzen A."/>
            <person name="Lundell T."/>
            <person name="Morin E."/>
            <person name="Murat C."/>
            <person name="Sun H."/>
            <person name="Tunlid A."/>
            <person name="Henrissat B."/>
            <person name="Grigoriev I.V."/>
            <person name="Hibbett D.S."/>
            <person name="Martin F."/>
            <person name="Nordberg H.P."/>
            <person name="Cantor M.N."/>
            <person name="Hua S.X."/>
        </authorList>
    </citation>
    <scope>NUCLEOTIDE SEQUENCE [LARGE SCALE GENOMIC DNA]</scope>
    <source>
        <strain evidence="1 2">441</strain>
    </source>
</reference>
<protein>
    <submittedName>
        <fullName evidence="1">Uncharacterized protein</fullName>
    </submittedName>
</protein>
<dbReference type="AlphaFoldDB" id="A0A0C9ZAE5"/>
<sequence>VRINILQLLCNMKTHWDSIYYMICHLHYLHQPIDLFLDKPNNKDMKKYKLLPMQWNVLPDFKLILEILHQAIHTLSSECLPTLCKYLITFKKFYETWIRLGQD</sequence>
<keyword evidence="2" id="KW-1185">Reference proteome</keyword>
<evidence type="ECO:0000313" key="2">
    <source>
        <dbReference type="Proteomes" id="UP000054018"/>
    </source>
</evidence>
<evidence type="ECO:0000313" key="1">
    <source>
        <dbReference type="EMBL" id="KIK22934.1"/>
    </source>
</evidence>
<proteinExistence type="predicted"/>
<dbReference type="HOGENOM" id="CLU_143229_0_0_1"/>
<gene>
    <name evidence="1" type="ORF">PISMIDRAFT_55772</name>
</gene>
<dbReference type="SUPFAM" id="SSF53098">
    <property type="entry name" value="Ribonuclease H-like"/>
    <property type="match status" value="1"/>
</dbReference>
<accession>A0A0C9ZAE5</accession>
<feature type="non-terminal residue" evidence="1">
    <location>
        <position position="103"/>
    </location>
</feature>